<dbReference type="EMBL" id="JACASE010000003">
    <property type="protein sequence ID" value="KAF6488410.1"/>
    <property type="molecule type" value="Genomic_DNA"/>
</dbReference>
<evidence type="ECO:0000313" key="14">
    <source>
        <dbReference type="Proteomes" id="UP000593571"/>
    </source>
</evidence>
<evidence type="ECO:0000256" key="4">
    <source>
        <dbReference type="ARBA" id="ARBA00023125"/>
    </source>
</evidence>
<feature type="compositionally biased region" description="Polar residues" evidence="11">
    <location>
        <begin position="1001"/>
        <end position="1010"/>
    </location>
</feature>
<dbReference type="Gene3D" id="2.130.10.10">
    <property type="entry name" value="YVTN repeat-like/Quinoprotein amine dehydrogenase"/>
    <property type="match status" value="2"/>
</dbReference>
<sequence>MPATQKPMRYGHTEGHTDVCFDDSGSCIVTCGSDGDVRIWEDLDDDDPKSINVGEKAYSCALKNGKLVTAVSNNTIQVHTFPEGVPDGILTRFTTNANHVVFNKDGTKVAAGSNDFLVKVVDVMDCSQQKTFRGHDAPILSLSFDPKDIFLASASCDGSVRVWQISDQTCAISWPLLQKCNDVINAKSICRLAWQPKSGKLLAIPVEKSVKLYRRESWSNQFDLSDNFISQTLNIVTWSPCGQYLAAGSVNGLIIVWNVETKDCLERVKHEKGYAICGLAWHPTCSRIAYTDAEGNLGLLENVCNPSGEISSSKVSSRVEKDYNDLFDGDDTSNAGDFLNDNAVETPSFSKGIIHDDEDDDIMLASGRPRQRSHFLEDDENSVDLTMLKTGSSHLKEEEEDDQADSIHNLPVPTPQRQFYDGPLPTPRQKPFQSGSTPLHLTHRFMVWNSIGIIRCYNDEQDNAIDVEFHDTSIHHATHLSNTLNYTVADLSHEAILLACKSTDELASKLHCLHFSSWDSSKEWIVDMPQNEDVEAICLGQGWAAASTSALLLRLFTIGGVQKEVFSLPGPVVSMAGHGEQLFIVYHRGIGFDGDQCLGVQLLELGKKKKQILHGDPLPLTRKSYLVWVGFSAEGTPCFVDSEGIVRMLNRGLGNLWTPVCNTREHCKGKSDHYWVVGIHENPQQLRCIPCKGSRFPPTLPRPAVAILSFQLPYCQIGTEKGQMEEQYWRSVLFHNHLDYLAKNDYEYEESTKNQAIKQQQELLMKMLALSCKLEREFRCVELADLMTQNAVNLAIKYASRSRRLILAQRLSEVAIEKAAELAATQVEEEEEEEEEDFRKKLNASYSNTATEWNQPGLRNQVEEEAEDTGEADDIEEKSEIHKHGQNPFSKSANSCDVPAIKPGAVTSSNQGRVNPFKVSASSKEPTISVNSARSTNILDNMNKSYKKSTAFNRATNNEKSPVIKPLVPKPKSKQASAASYFQKKTSETDKTEEVKEENPKNSSSETSAMCDQDTENQRPKTGFQMWLEENRSNILSDNPDLSDEADIIKKGILLFRVLSTEERKAWATKAKGETASDVAETKKRKFVDESQETENQKEKATENLNLPKKQKPLDLSTNQKLSAFAFKQE</sequence>
<dbReference type="PANTHER" id="PTHR19932">
    <property type="entry name" value="WD REPEAT AND HMG-BOX DNA BINDING PROTEIN"/>
    <property type="match status" value="1"/>
</dbReference>
<dbReference type="InterPro" id="IPR036910">
    <property type="entry name" value="HMG_box_dom_sf"/>
</dbReference>
<dbReference type="Gene3D" id="1.10.30.10">
    <property type="entry name" value="High mobility group box domain"/>
    <property type="match status" value="1"/>
</dbReference>
<dbReference type="InterPro" id="IPR001680">
    <property type="entry name" value="WD40_rpt"/>
</dbReference>
<evidence type="ECO:0000256" key="6">
    <source>
        <dbReference type="ARBA" id="ARBA00056293"/>
    </source>
</evidence>
<dbReference type="InterPro" id="IPR055339">
    <property type="entry name" value="HMG-box_WDHD1"/>
</dbReference>
<comment type="function">
    <text evidence="6">Core replisome component that acts as a replication initiation factor. Binds directly to the CMG complex and functions as a hub to recruit additional proteins to the replication fork.</text>
</comment>
<dbReference type="GO" id="GO:0043596">
    <property type="term" value="C:nuclear replication fork"/>
    <property type="evidence" value="ECO:0007669"/>
    <property type="project" value="TreeGrafter"/>
</dbReference>
<evidence type="ECO:0000256" key="7">
    <source>
        <dbReference type="ARBA" id="ARBA00069769"/>
    </source>
</evidence>
<dbReference type="FunFam" id="2.130.10.10:FF:000728">
    <property type="entry name" value="WD repeat and HMG-box DNA-binding protein 1"/>
    <property type="match status" value="1"/>
</dbReference>
<feature type="repeat" description="WD" evidence="9">
    <location>
        <begin position="132"/>
        <end position="173"/>
    </location>
</feature>
<dbReference type="SMART" id="SM00398">
    <property type="entry name" value="HMG"/>
    <property type="match status" value="1"/>
</dbReference>
<dbReference type="CDD" id="cd21993">
    <property type="entry name" value="HMG-box_WDHD1"/>
    <property type="match status" value="1"/>
</dbReference>
<evidence type="ECO:0000259" key="12">
    <source>
        <dbReference type="PROSITE" id="PS50118"/>
    </source>
</evidence>
<evidence type="ECO:0000256" key="5">
    <source>
        <dbReference type="ARBA" id="ARBA00023242"/>
    </source>
</evidence>
<dbReference type="Pfam" id="PF12341">
    <property type="entry name" value="Mcl1_mid"/>
    <property type="match status" value="1"/>
</dbReference>
<keyword evidence="3" id="KW-0677">Repeat</keyword>
<feature type="domain" description="HMG box" evidence="12">
    <location>
        <begin position="1017"/>
        <end position="1086"/>
    </location>
</feature>
<dbReference type="GO" id="GO:0006261">
    <property type="term" value="P:DNA-templated DNA replication"/>
    <property type="evidence" value="ECO:0007669"/>
    <property type="project" value="InterPro"/>
</dbReference>
<dbReference type="FunFam" id="2.130.10.10:FF:001715">
    <property type="entry name" value="WD repeat and HMG-box DNA-binding protein 1"/>
    <property type="match status" value="1"/>
</dbReference>
<proteinExistence type="predicted"/>
<organism evidence="13 14">
    <name type="scientific">Rousettus aegyptiacus</name>
    <name type="common">Egyptian fruit bat</name>
    <name type="synonym">Pteropus aegyptiacus</name>
    <dbReference type="NCBI Taxonomy" id="9407"/>
    <lineage>
        <taxon>Eukaryota</taxon>
        <taxon>Metazoa</taxon>
        <taxon>Chordata</taxon>
        <taxon>Craniata</taxon>
        <taxon>Vertebrata</taxon>
        <taxon>Euteleostomi</taxon>
        <taxon>Mammalia</taxon>
        <taxon>Eutheria</taxon>
        <taxon>Laurasiatheria</taxon>
        <taxon>Chiroptera</taxon>
        <taxon>Yinpterochiroptera</taxon>
        <taxon>Pteropodoidea</taxon>
        <taxon>Pteropodidae</taxon>
        <taxon>Rousettinae</taxon>
        <taxon>Rousettus</taxon>
    </lineage>
</organism>
<dbReference type="PROSITE" id="PS50082">
    <property type="entry name" value="WD_REPEATS_2"/>
    <property type="match status" value="3"/>
</dbReference>
<dbReference type="GO" id="GO:0003682">
    <property type="term" value="F:chromatin binding"/>
    <property type="evidence" value="ECO:0007669"/>
    <property type="project" value="TreeGrafter"/>
</dbReference>
<evidence type="ECO:0000256" key="1">
    <source>
        <dbReference type="ARBA" id="ARBA00004642"/>
    </source>
</evidence>
<dbReference type="SMART" id="SM00320">
    <property type="entry name" value="WD40"/>
    <property type="match status" value="5"/>
</dbReference>
<dbReference type="GO" id="GO:0003677">
    <property type="term" value="F:DNA binding"/>
    <property type="evidence" value="ECO:0007669"/>
    <property type="project" value="UniProtKB-UniRule"/>
</dbReference>
<accession>A0A7J8IVZ7</accession>
<protein>
    <recommendedName>
        <fullName evidence="7">WD repeat and HMG-box DNA-binding protein 1</fullName>
    </recommendedName>
    <alternativeName>
        <fullName evidence="8">Acidic nucleoplasmic DNA-binding protein 1</fullName>
    </alternativeName>
</protein>
<dbReference type="InterPro" id="IPR022100">
    <property type="entry name" value="WDHD1/CFT4_beta-prop_2nd"/>
</dbReference>
<feature type="DNA-binding region" description="HMG box" evidence="10">
    <location>
        <begin position="1017"/>
        <end position="1086"/>
    </location>
</feature>
<evidence type="ECO:0000256" key="3">
    <source>
        <dbReference type="ARBA" id="ARBA00022737"/>
    </source>
</evidence>
<dbReference type="InterPro" id="IPR057646">
    <property type="entry name" value="WD40_WDHD1_1st"/>
</dbReference>
<reference evidence="13 14" key="1">
    <citation type="journal article" date="2020" name="Nature">
        <title>Six reference-quality genomes reveal evolution of bat adaptations.</title>
        <authorList>
            <person name="Jebb D."/>
            <person name="Huang Z."/>
            <person name="Pippel M."/>
            <person name="Hughes G.M."/>
            <person name="Lavrichenko K."/>
            <person name="Devanna P."/>
            <person name="Winkler S."/>
            <person name="Jermiin L.S."/>
            <person name="Skirmuntt E.C."/>
            <person name="Katzourakis A."/>
            <person name="Burkitt-Gray L."/>
            <person name="Ray D.A."/>
            <person name="Sullivan K.A.M."/>
            <person name="Roscito J.G."/>
            <person name="Kirilenko B.M."/>
            <person name="Davalos L.M."/>
            <person name="Corthals A.P."/>
            <person name="Power M.L."/>
            <person name="Jones G."/>
            <person name="Ransome R.D."/>
            <person name="Dechmann D.K.N."/>
            <person name="Locatelli A.G."/>
            <person name="Puechmaille S.J."/>
            <person name="Fedrigo O."/>
            <person name="Jarvis E.D."/>
            <person name="Hiller M."/>
            <person name="Vernes S.C."/>
            <person name="Myers E.W."/>
            <person name="Teeling E.C."/>
        </authorList>
    </citation>
    <scope>NUCLEOTIDE SEQUENCE [LARGE SCALE GENOMIC DNA]</scope>
    <source>
        <strain evidence="13">MRouAeg1</strain>
        <tissue evidence="13">Muscle</tissue>
    </source>
</reference>
<dbReference type="OrthoDB" id="427368at2759"/>
<dbReference type="PROSITE" id="PS50118">
    <property type="entry name" value="HMG_BOX_2"/>
    <property type="match status" value="1"/>
</dbReference>
<evidence type="ECO:0000256" key="11">
    <source>
        <dbReference type="SAM" id="MobiDB-lite"/>
    </source>
</evidence>
<feature type="compositionally biased region" description="Basic and acidic residues" evidence="11">
    <location>
        <begin position="985"/>
        <end position="1000"/>
    </location>
</feature>
<keyword evidence="4 10" id="KW-0238">DNA-binding</keyword>
<name>A0A7J8IVZ7_ROUAE</name>
<evidence type="ECO:0000313" key="13">
    <source>
        <dbReference type="EMBL" id="KAF6488410.1"/>
    </source>
</evidence>
<dbReference type="Proteomes" id="UP000593571">
    <property type="component" value="Unassembled WGS sequence"/>
</dbReference>
<dbReference type="CDD" id="cd00200">
    <property type="entry name" value="WD40"/>
    <property type="match status" value="1"/>
</dbReference>
<dbReference type="GO" id="GO:0005654">
    <property type="term" value="C:nucleoplasm"/>
    <property type="evidence" value="ECO:0007669"/>
    <property type="project" value="UniProtKB-SubCell"/>
</dbReference>
<dbReference type="SUPFAM" id="SSF50978">
    <property type="entry name" value="WD40 repeat-like"/>
    <property type="match status" value="1"/>
</dbReference>
<dbReference type="InterPro" id="IPR036322">
    <property type="entry name" value="WD40_repeat_dom_sf"/>
</dbReference>
<keyword evidence="14" id="KW-1185">Reference proteome</keyword>
<dbReference type="InterPro" id="IPR019775">
    <property type="entry name" value="WD40_repeat_CS"/>
</dbReference>
<dbReference type="GO" id="GO:0006281">
    <property type="term" value="P:DNA repair"/>
    <property type="evidence" value="ECO:0007669"/>
    <property type="project" value="TreeGrafter"/>
</dbReference>
<evidence type="ECO:0000256" key="8">
    <source>
        <dbReference type="ARBA" id="ARBA00080131"/>
    </source>
</evidence>
<dbReference type="PROSITE" id="PS00678">
    <property type="entry name" value="WD_REPEATS_1"/>
    <property type="match status" value="1"/>
</dbReference>
<feature type="region of interest" description="Disordered" evidence="11">
    <location>
        <begin position="1067"/>
        <end position="1118"/>
    </location>
</feature>
<gene>
    <name evidence="13" type="ORF">HJG63_020588</name>
</gene>
<feature type="region of interest" description="Disordered" evidence="11">
    <location>
        <begin position="850"/>
        <end position="1019"/>
    </location>
</feature>
<feature type="region of interest" description="Disordered" evidence="11">
    <location>
        <begin position="394"/>
        <end position="417"/>
    </location>
</feature>
<keyword evidence="5 10" id="KW-0539">Nucleus</keyword>
<dbReference type="Pfam" id="PF24815">
    <property type="entry name" value="HMG_WDHD1"/>
    <property type="match status" value="1"/>
</dbReference>
<dbReference type="PROSITE" id="PS50294">
    <property type="entry name" value="WD_REPEATS_REGION"/>
    <property type="match status" value="2"/>
</dbReference>
<dbReference type="FunFam" id="1.10.30.10:FF:000028">
    <property type="entry name" value="WD repeat and HMG-box DNA-binding protein 1"/>
    <property type="match status" value="1"/>
</dbReference>
<dbReference type="Pfam" id="PF20946">
    <property type="entry name" value="Ctf4_C"/>
    <property type="match status" value="1"/>
</dbReference>
<comment type="subcellular location">
    <subcellularLocation>
        <location evidence="1">Nucleus</location>
        <location evidence="1">Nucleoplasm</location>
    </subcellularLocation>
</comment>
<evidence type="ECO:0000256" key="10">
    <source>
        <dbReference type="PROSITE-ProRule" id="PRU00267"/>
    </source>
</evidence>
<dbReference type="AlphaFoldDB" id="A0A7J8IVZ7"/>
<keyword evidence="2 9" id="KW-0853">WD repeat</keyword>
<dbReference type="InterPro" id="IPR015943">
    <property type="entry name" value="WD40/YVTN_repeat-like_dom_sf"/>
</dbReference>
<comment type="caution">
    <text evidence="13">The sequence shown here is derived from an EMBL/GenBank/DDBJ whole genome shotgun (WGS) entry which is preliminary data.</text>
</comment>
<evidence type="ECO:0000256" key="9">
    <source>
        <dbReference type="PROSITE-ProRule" id="PRU00221"/>
    </source>
</evidence>
<feature type="repeat" description="WD" evidence="9">
    <location>
        <begin position="9"/>
        <end position="41"/>
    </location>
</feature>
<feature type="compositionally biased region" description="Polar residues" evidence="11">
    <location>
        <begin position="974"/>
        <end position="984"/>
    </location>
</feature>
<dbReference type="InterPro" id="IPR009071">
    <property type="entry name" value="HMG_box_dom"/>
</dbReference>
<feature type="compositionally biased region" description="Polar residues" evidence="11">
    <location>
        <begin position="920"/>
        <end position="960"/>
    </location>
</feature>
<feature type="compositionally biased region" description="Acidic residues" evidence="11">
    <location>
        <begin position="863"/>
        <end position="877"/>
    </location>
</feature>
<evidence type="ECO:0000256" key="2">
    <source>
        <dbReference type="ARBA" id="ARBA00022574"/>
    </source>
</evidence>
<dbReference type="InterPro" id="IPR048591">
    <property type="entry name" value="WDHD1/CFT4_hel"/>
</dbReference>
<dbReference type="Pfam" id="PF24817">
    <property type="entry name" value="WD40_WDHD1_1st"/>
    <property type="match status" value="1"/>
</dbReference>
<dbReference type="PANTHER" id="PTHR19932:SF10">
    <property type="entry name" value="WD REPEAT AND HMG-BOX DNA-BINDING PROTEIN 1"/>
    <property type="match status" value="1"/>
</dbReference>
<feature type="repeat" description="WD" evidence="9">
    <location>
        <begin position="236"/>
        <end position="267"/>
    </location>
</feature>
<dbReference type="GO" id="GO:0000278">
    <property type="term" value="P:mitotic cell cycle"/>
    <property type="evidence" value="ECO:0007669"/>
    <property type="project" value="TreeGrafter"/>
</dbReference>
<dbReference type="SUPFAM" id="SSF47095">
    <property type="entry name" value="HMG-box"/>
    <property type="match status" value="1"/>
</dbReference>